<dbReference type="EMBL" id="CADEPI010000186">
    <property type="protein sequence ID" value="CAB3379453.1"/>
    <property type="molecule type" value="Genomic_DNA"/>
</dbReference>
<evidence type="ECO:0000313" key="3">
    <source>
        <dbReference type="EMBL" id="CAB3379453.1"/>
    </source>
</evidence>
<evidence type="ECO:0000256" key="1">
    <source>
        <dbReference type="SAM" id="SignalP"/>
    </source>
</evidence>
<keyword evidence="1" id="KW-0732">Signal</keyword>
<organism evidence="3 4">
    <name type="scientific">Cloeon dipterum</name>
    <dbReference type="NCBI Taxonomy" id="197152"/>
    <lineage>
        <taxon>Eukaryota</taxon>
        <taxon>Metazoa</taxon>
        <taxon>Ecdysozoa</taxon>
        <taxon>Arthropoda</taxon>
        <taxon>Hexapoda</taxon>
        <taxon>Insecta</taxon>
        <taxon>Pterygota</taxon>
        <taxon>Palaeoptera</taxon>
        <taxon>Ephemeroptera</taxon>
        <taxon>Pisciforma</taxon>
        <taxon>Baetidae</taxon>
        <taxon>Cloeon</taxon>
    </lineage>
</organism>
<dbReference type="SMART" id="SM00034">
    <property type="entry name" value="CLECT"/>
    <property type="match status" value="1"/>
</dbReference>
<reference evidence="3 4" key="1">
    <citation type="submission" date="2020-04" db="EMBL/GenBank/DDBJ databases">
        <authorList>
            <person name="Alioto T."/>
            <person name="Alioto T."/>
            <person name="Gomez Garrido J."/>
        </authorList>
    </citation>
    <scope>NUCLEOTIDE SEQUENCE [LARGE SCALE GENOMIC DNA]</scope>
</reference>
<dbReference type="OrthoDB" id="6340082at2759"/>
<dbReference type="InterPro" id="IPR016186">
    <property type="entry name" value="C-type_lectin-like/link_sf"/>
</dbReference>
<name>A0A8S1DHQ4_9INSE</name>
<dbReference type="InterPro" id="IPR051004">
    <property type="entry name" value="DC-SIGN_domain-containing"/>
</dbReference>
<feature type="domain" description="C-type lectin" evidence="2">
    <location>
        <begin position="132"/>
        <end position="257"/>
    </location>
</feature>
<feature type="chain" id="PRO_5035712664" description="C-type lectin domain-containing protein" evidence="1">
    <location>
        <begin position="22"/>
        <end position="260"/>
    </location>
</feature>
<gene>
    <name evidence="3" type="ORF">CLODIP_2_CD04742</name>
</gene>
<dbReference type="SUPFAM" id="SSF56436">
    <property type="entry name" value="C-type lectin-like"/>
    <property type="match status" value="1"/>
</dbReference>
<dbReference type="CDD" id="cd00037">
    <property type="entry name" value="CLECT"/>
    <property type="match status" value="1"/>
</dbReference>
<dbReference type="PROSITE" id="PS50041">
    <property type="entry name" value="C_TYPE_LECTIN_2"/>
    <property type="match status" value="1"/>
</dbReference>
<comment type="caution">
    <text evidence="3">The sequence shown here is derived from an EMBL/GenBank/DDBJ whole genome shotgun (WGS) entry which is preliminary data.</text>
</comment>
<dbReference type="Proteomes" id="UP000494165">
    <property type="component" value="Unassembled WGS sequence"/>
</dbReference>
<keyword evidence="4" id="KW-1185">Reference proteome</keyword>
<dbReference type="InterPro" id="IPR016187">
    <property type="entry name" value="CTDL_fold"/>
</dbReference>
<protein>
    <recommendedName>
        <fullName evidence="2">C-type lectin domain-containing protein</fullName>
    </recommendedName>
</protein>
<sequence>MLHLSKSVFIFALACVLSVRSWEPRRQVAKTGGFCPSAVSFRAYAKQDLEYCYEKLNFQKELVQEQAAVCEQTIGNLTQAFTDQVQNCRSLLDDAIESETLLTSQLTKELGKCISANNPELVSIKKSDLIEYSTGTYYISKSFERTNWYMANLFCKNNGMELASVETKEESDFLISMFGGSTDKFWLSGTDLGYENYFYWIGVGILIDPFWYFEVGQPDNANNNENCVQYFVHPDISDATYKWNDANCEEAERFVCEVES</sequence>
<dbReference type="PANTHER" id="PTHR22802">
    <property type="entry name" value="C-TYPE LECTIN SUPERFAMILY MEMBER"/>
    <property type="match status" value="1"/>
</dbReference>
<dbReference type="AlphaFoldDB" id="A0A8S1DHQ4"/>
<feature type="signal peptide" evidence="1">
    <location>
        <begin position="1"/>
        <end position="21"/>
    </location>
</feature>
<evidence type="ECO:0000313" key="4">
    <source>
        <dbReference type="Proteomes" id="UP000494165"/>
    </source>
</evidence>
<dbReference type="Pfam" id="PF00059">
    <property type="entry name" value="Lectin_C"/>
    <property type="match status" value="1"/>
</dbReference>
<proteinExistence type="predicted"/>
<dbReference type="InterPro" id="IPR001304">
    <property type="entry name" value="C-type_lectin-like"/>
</dbReference>
<dbReference type="Gene3D" id="3.10.100.10">
    <property type="entry name" value="Mannose-Binding Protein A, subunit A"/>
    <property type="match status" value="1"/>
</dbReference>
<evidence type="ECO:0000259" key="2">
    <source>
        <dbReference type="PROSITE" id="PS50041"/>
    </source>
</evidence>
<accession>A0A8S1DHQ4</accession>
<dbReference type="PANTHER" id="PTHR22802:SF465">
    <property type="entry name" value="AT17652P-RELATED"/>
    <property type="match status" value="1"/>
</dbReference>